<keyword evidence="4" id="KW-1185">Reference proteome</keyword>
<organism evidence="3 4">
    <name type="scientific">Lyngbya confervoides BDU141951</name>
    <dbReference type="NCBI Taxonomy" id="1574623"/>
    <lineage>
        <taxon>Bacteria</taxon>
        <taxon>Bacillati</taxon>
        <taxon>Cyanobacteriota</taxon>
        <taxon>Cyanophyceae</taxon>
        <taxon>Oscillatoriophycideae</taxon>
        <taxon>Oscillatoriales</taxon>
        <taxon>Microcoleaceae</taxon>
        <taxon>Lyngbya</taxon>
    </lineage>
</organism>
<dbReference type="RefSeq" id="WP_166274658.1">
    <property type="nucleotide sequence ID" value="NZ_JTHE03000044.1"/>
</dbReference>
<keyword evidence="2" id="KW-1133">Transmembrane helix</keyword>
<keyword evidence="2" id="KW-0472">Membrane</keyword>
<feature type="transmembrane region" description="Helical" evidence="2">
    <location>
        <begin position="21"/>
        <end position="45"/>
    </location>
</feature>
<feature type="transmembrane region" description="Helical" evidence="2">
    <location>
        <begin position="228"/>
        <end position="248"/>
    </location>
</feature>
<evidence type="ECO:0000256" key="1">
    <source>
        <dbReference type="SAM" id="MobiDB-lite"/>
    </source>
</evidence>
<dbReference type="Proteomes" id="UP000031561">
    <property type="component" value="Unassembled WGS sequence"/>
</dbReference>
<dbReference type="EMBL" id="JTHE03000044">
    <property type="protein sequence ID" value="MCM1982719.1"/>
    <property type="molecule type" value="Genomic_DNA"/>
</dbReference>
<name>A0ABD4T240_9CYAN</name>
<proteinExistence type="predicted"/>
<accession>A0ABD4T240</accession>
<feature type="region of interest" description="Disordered" evidence="1">
    <location>
        <begin position="1"/>
        <end position="21"/>
    </location>
</feature>
<protein>
    <submittedName>
        <fullName evidence="3">Uncharacterized protein</fullName>
    </submittedName>
</protein>
<keyword evidence="2" id="KW-0812">Transmembrane</keyword>
<feature type="transmembrane region" description="Helical" evidence="2">
    <location>
        <begin position="195"/>
        <end position="216"/>
    </location>
</feature>
<dbReference type="AlphaFoldDB" id="A0ABD4T240"/>
<feature type="compositionally biased region" description="Polar residues" evidence="1">
    <location>
        <begin position="1"/>
        <end position="10"/>
    </location>
</feature>
<comment type="caution">
    <text evidence="3">The sequence shown here is derived from an EMBL/GenBank/DDBJ whole genome shotgun (WGS) entry which is preliminary data.</text>
</comment>
<evidence type="ECO:0000313" key="4">
    <source>
        <dbReference type="Proteomes" id="UP000031561"/>
    </source>
</evidence>
<evidence type="ECO:0000313" key="3">
    <source>
        <dbReference type="EMBL" id="MCM1982719.1"/>
    </source>
</evidence>
<sequence>MTTQPVYSTQRYRKPKRKPKGHPIAIGLARIMALTAIVNYGLVLFDLSYLSLRDFYLSHLPWIAQAYDKVKGIEPYRDTDQYLKTFEAFQQVRRTAGLESSQAQDLLAALREQSVAMVDENPFELADKSGTLEKIKNRMRDHLGLESSKDSFRQFWSLSYLQATPTDRELDWFERKIAPLIATNYFRPIGESGTFVDYFILIDIWFTGLFALDLLVRTYVIRRRRPDVGWIDALLWRWYDLFLLLPFWRVLRILPVLLRCHQVCWIHLDRIQAQVNHYLAENLLEDMSQLVVVRTLNLAQSAIGQGVLRRWLATPGEIVEINDVNESQEIIERLMRMIVSKVLPRVQPEMEAVLRHALQQGLAQVPLYGTVQGIPGLNMVPQAVTAQVVHQITQGSLQTLEQTLKDQKGQDLANHLAEVFMASVREELLDETLMRELQLLITDMIEEVKLTLIKNLESQDLEQTVTEVVQLRQAQQSAPRTSPVQVLSSTPK</sequence>
<gene>
    <name evidence="3" type="ORF">QQ91_0007770</name>
</gene>
<feature type="compositionally biased region" description="Basic residues" evidence="1">
    <location>
        <begin position="11"/>
        <end position="21"/>
    </location>
</feature>
<reference evidence="3 4" key="1">
    <citation type="journal article" date="2015" name="Genome Announc.">
        <title>Draft Genome Sequence of Filamentous Marine Cyanobacterium Lyngbya confervoides Strain BDU141951.</title>
        <authorList>
            <person name="Chandrababunaidu M.M."/>
            <person name="Sen D."/>
            <person name="Tripathy S."/>
        </authorList>
    </citation>
    <scope>NUCLEOTIDE SEQUENCE [LARGE SCALE GENOMIC DNA]</scope>
    <source>
        <strain evidence="3 4">BDU141951</strain>
    </source>
</reference>
<evidence type="ECO:0000256" key="2">
    <source>
        <dbReference type="SAM" id="Phobius"/>
    </source>
</evidence>